<reference evidence="3" key="2">
    <citation type="submission" date="2013-07" db="EMBL/GenBank/DDBJ databases">
        <authorList>
            <consortium name="The Broad Institute Genome Sequencing Platform"/>
            <person name="Cuomo C."/>
            <person name="Litvintseva A."/>
            <person name="Chen Y."/>
            <person name="Heitman J."/>
            <person name="Sun S."/>
            <person name="Springer D."/>
            <person name="Dromer F."/>
            <person name="Young S.K."/>
            <person name="Zeng Q."/>
            <person name="Gargeya S."/>
            <person name="Fitzgerald M."/>
            <person name="Abouelleil A."/>
            <person name="Alvarado L."/>
            <person name="Berlin A.M."/>
            <person name="Chapman S.B."/>
            <person name="Dewar J."/>
            <person name="Goldberg J."/>
            <person name="Griggs A."/>
            <person name="Gujja S."/>
            <person name="Hansen M."/>
            <person name="Howarth C."/>
            <person name="Imamovic A."/>
            <person name="Larimer J."/>
            <person name="McCowan C."/>
            <person name="Murphy C."/>
            <person name="Pearson M."/>
            <person name="Priest M."/>
            <person name="Roberts A."/>
            <person name="Saif S."/>
            <person name="Shea T."/>
            <person name="Sykes S."/>
            <person name="Wortman J."/>
            <person name="Nusbaum C."/>
            <person name="Birren B."/>
        </authorList>
    </citation>
    <scope>NUCLEOTIDE SEQUENCE</scope>
    <source>
        <strain evidence="3">CBS 10117</strain>
    </source>
</reference>
<evidence type="ECO:0000313" key="3">
    <source>
        <dbReference type="EMBL" id="WWC64402.1"/>
    </source>
</evidence>
<organism evidence="2">
    <name type="scientific">Kwoniella dejecticola CBS 10117</name>
    <dbReference type="NCBI Taxonomy" id="1296121"/>
    <lineage>
        <taxon>Eukaryota</taxon>
        <taxon>Fungi</taxon>
        <taxon>Dikarya</taxon>
        <taxon>Basidiomycota</taxon>
        <taxon>Agaricomycotina</taxon>
        <taxon>Tremellomycetes</taxon>
        <taxon>Tremellales</taxon>
        <taxon>Cryptococcaceae</taxon>
        <taxon>Kwoniella</taxon>
    </lineage>
</organism>
<dbReference type="OrthoDB" id="10479724at2759"/>
<dbReference type="AlphaFoldDB" id="A0A1A5ZYG6"/>
<keyword evidence="4" id="KW-1185">Reference proteome</keyword>
<evidence type="ECO:0000313" key="2">
    <source>
        <dbReference type="EMBL" id="OBR82856.1"/>
    </source>
</evidence>
<reference evidence="2" key="1">
    <citation type="submission" date="2013-07" db="EMBL/GenBank/DDBJ databases">
        <title>The Genome Sequence of Cryptococcus dejecticola CBS10117.</title>
        <authorList>
            <consortium name="The Broad Institute Genome Sequencing Platform"/>
            <person name="Cuomo C."/>
            <person name="Litvintseva A."/>
            <person name="Chen Y."/>
            <person name="Heitman J."/>
            <person name="Sun S."/>
            <person name="Springer D."/>
            <person name="Dromer F."/>
            <person name="Young S.K."/>
            <person name="Zeng Q."/>
            <person name="Gargeya S."/>
            <person name="Fitzgerald M."/>
            <person name="Abouelleil A."/>
            <person name="Alvarado L."/>
            <person name="Berlin A.M."/>
            <person name="Chapman S.B."/>
            <person name="Dewar J."/>
            <person name="Goldberg J."/>
            <person name="Griggs A."/>
            <person name="Gujja S."/>
            <person name="Hansen M."/>
            <person name="Howarth C."/>
            <person name="Imamovic A."/>
            <person name="Larimer J."/>
            <person name="McCowan C."/>
            <person name="Murphy C."/>
            <person name="Pearson M."/>
            <person name="Priest M."/>
            <person name="Roberts A."/>
            <person name="Saif S."/>
            <person name="Shea T."/>
            <person name="Sykes S."/>
            <person name="Wortman J."/>
            <person name="Nusbaum C."/>
            <person name="Birren B."/>
        </authorList>
    </citation>
    <scope>NUCLEOTIDE SEQUENCE [LARGE SCALE GENOMIC DNA]</scope>
    <source>
        <strain evidence="2">CBS 10117</strain>
    </source>
</reference>
<dbReference type="RefSeq" id="XP_018260698.1">
    <property type="nucleotide sequence ID" value="XM_018409695.1"/>
</dbReference>
<name>A0A1A5ZYG6_9TREE</name>
<reference evidence="3" key="3">
    <citation type="submission" date="2024-02" db="EMBL/GenBank/DDBJ databases">
        <title>Comparative genomics of Cryptococcus and Kwoniella reveals pathogenesis evolution and contrasting modes of karyotype evolution via chromosome fusion or intercentromeric recombination.</title>
        <authorList>
            <person name="Coelho M.A."/>
            <person name="David-Palma M."/>
            <person name="Shea T."/>
            <person name="Bowers K."/>
            <person name="McGinley-Smith S."/>
            <person name="Mohammad A.W."/>
            <person name="Gnirke A."/>
            <person name="Yurkov A.M."/>
            <person name="Nowrousian M."/>
            <person name="Sun S."/>
            <person name="Cuomo C.A."/>
            <person name="Heitman J."/>
        </authorList>
    </citation>
    <scope>NUCLEOTIDE SEQUENCE</scope>
    <source>
        <strain evidence="3">CBS 10117</strain>
    </source>
</reference>
<dbReference type="EMBL" id="KI894034">
    <property type="protein sequence ID" value="OBR82856.1"/>
    <property type="molecule type" value="Genomic_DNA"/>
</dbReference>
<evidence type="ECO:0000256" key="1">
    <source>
        <dbReference type="SAM" id="Phobius"/>
    </source>
</evidence>
<keyword evidence="1" id="KW-1133">Transmembrane helix</keyword>
<dbReference type="KEGG" id="kdj:28970112"/>
<keyword evidence="1" id="KW-0472">Membrane</keyword>
<dbReference type="VEuPathDB" id="FungiDB:I303_06413"/>
<evidence type="ECO:0000313" key="4">
    <source>
        <dbReference type="Proteomes" id="UP000078595"/>
    </source>
</evidence>
<dbReference type="Proteomes" id="UP000078595">
    <property type="component" value="Chromosome 9"/>
</dbReference>
<accession>A0A1A5ZYG6</accession>
<gene>
    <name evidence="2" type="ORF">I303_06413</name>
    <name evidence="3" type="ORF">I303_107012</name>
</gene>
<protein>
    <submittedName>
        <fullName evidence="2">Uncharacterized protein</fullName>
    </submittedName>
</protein>
<proteinExistence type="predicted"/>
<keyword evidence="1" id="KW-0812">Transmembrane</keyword>
<dbReference type="EMBL" id="CP144538">
    <property type="protein sequence ID" value="WWC64402.1"/>
    <property type="molecule type" value="Genomic_DNA"/>
</dbReference>
<dbReference type="GeneID" id="28970112"/>
<feature type="transmembrane region" description="Helical" evidence="1">
    <location>
        <begin position="30"/>
        <end position="54"/>
    </location>
</feature>
<sequence>MSTDRNLDTSDAYITSSSASREDSNTDTNWPMIGLAIGAVILALCVIYGVLLFLKNRHRRRRAGYFWRRAKCDLCRERFPSDEEAAGRICSESKSLGCLPKVKLYHEDCASGNKHFPKSTWTDYWRAVHICP</sequence>